<gene>
    <name evidence="2" type="ORF">EUU22_00715</name>
</gene>
<dbReference type="PANTHER" id="PTHR42912">
    <property type="entry name" value="METHYLTRANSFERASE"/>
    <property type="match status" value="1"/>
</dbReference>
<dbReference type="RefSeq" id="WP_129330205.1">
    <property type="nucleotide sequence ID" value="NZ_SDVB01000037.1"/>
</dbReference>
<dbReference type="OrthoDB" id="9770485at2"/>
<accession>A0A4V1RTR9</accession>
<dbReference type="Pfam" id="PF08241">
    <property type="entry name" value="Methyltransf_11"/>
    <property type="match status" value="1"/>
</dbReference>
<dbReference type="Proteomes" id="UP000291088">
    <property type="component" value="Unassembled WGS sequence"/>
</dbReference>
<dbReference type="EMBL" id="SDVB01000037">
    <property type="protein sequence ID" value="RYC27847.1"/>
    <property type="molecule type" value="Genomic_DNA"/>
</dbReference>
<dbReference type="CDD" id="cd02440">
    <property type="entry name" value="AdoMet_MTases"/>
    <property type="match status" value="1"/>
</dbReference>
<dbReference type="InterPro" id="IPR050508">
    <property type="entry name" value="Methyltransf_Superfamily"/>
</dbReference>
<evidence type="ECO:0000313" key="2">
    <source>
        <dbReference type="EMBL" id="RYC27847.1"/>
    </source>
</evidence>
<dbReference type="PANTHER" id="PTHR42912:SF93">
    <property type="entry name" value="N6-ADENOSINE-METHYLTRANSFERASE TMT1A"/>
    <property type="match status" value="1"/>
</dbReference>
<reference evidence="2 3" key="1">
    <citation type="submission" date="2019-01" db="EMBL/GenBank/DDBJ databases">
        <authorList>
            <person name="Deng T."/>
        </authorList>
    </citation>
    <scope>NUCLEOTIDE SEQUENCE [LARGE SCALE GENOMIC DNA]</scope>
    <source>
        <strain evidence="2 3">F8825</strain>
    </source>
</reference>
<proteinExistence type="predicted"/>
<keyword evidence="2" id="KW-0808">Transferase</keyword>
<dbReference type="Gene3D" id="3.40.50.150">
    <property type="entry name" value="Vaccinia Virus protein VP39"/>
    <property type="match status" value="1"/>
</dbReference>
<dbReference type="GO" id="GO:0032259">
    <property type="term" value="P:methylation"/>
    <property type="evidence" value="ECO:0007669"/>
    <property type="project" value="UniProtKB-KW"/>
</dbReference>
<keyword evidence="2" id="KW-0489">Methyltransferase</keyword>
<comment type="caution">
    <text evidence="2">The sequence shown here is derived from an EMBL/GenBank/DDBJ whole genome shotgun (WGS) entry which is preliminary data.</text>
</comment>
<keyword evidence="3" id="KW-1185">Reference proteome</keyword>
<feature type="domain" description="Methyltransferase type 11" evidence="1">
    <location>
        <begin position="51"/>
        <end position="149"/>
    </location>
</feature>
<evidence type="ECO:0000313" key="3">
    <source>
        <dbReference type="Proteomes" id="UP000291088"/>
    </source>
</evidence>
<dbReference type="SUPFAM" id="SSF53335">
    <property type="entry name" value="S-adenosyl-L-methionine-dependent methyltransferases"/>
    <property type="match status" value="1"/>
</dbReference>
<protein>
    <submittedName>
        <fullName evidence="2">Class I SAM-dependent methyltransferase</fullName>
    </submittedName>
</protein>
<dbReference type="AlphaFoldDB" id="A0A4V1RTR9"/>
<organism evidence="2 3">
    <name type="scientific">Ciceribacter ferrooxidans</name>
    <dbReference type="NCBI Taxonomy" id="2509717"/>
    <lineage>
        <taxon>Bacteria</taxon>
        <taxon>Pseudomonadati</taxon>
        <taxon>Pseudomonadota</taxon>
        <taxon>Alphaproteobacteria</taxon>
        <taxon>Hyphomicrobiales</taxon>
        <taxon>Rhizobiaceae</taxon>
        <taxon>Ciceribacter</taxon>
    </lineage>
</organism>
<dbReference type="GO" id="GO:0008757">
    <property type="term" value="F:S-adenosylmethionine-dependent methyltransferase activity"/>
    <property type="evidence" value="ECO:0007669"/>
    <property type="project" value="InterPro"/>
</dbReference>
<sequence>MTVLQALLMRAFGRPQGILGRMGGAIMARTNENFGVWVSSLLDVGPTDAILEVGFGPGVVIQRLSALAAEGHIAGIDVSREMLKQARARSATAIRRGRVDLRQGSVENLPFTDASFDKALAVNSMQVWPDTAAGLREIWRILKPGGKIALGFSVHSGQSGEGLTDKVEAAGFKNVRMATAQNGLCVVATKPDQPDRAINQ</sequence>
<dbReference type="InterPro" id="IPR013216">
    <property type="entry name" value="Methyltransf_11"/>
</dbReference>
<name>A0A4V1RTR9_9HYPH</name>
<dbReference type="InterPro" id="IPR029063">
    <property type="entry name" value="SAM-dependent_MTases_sf"/>
</dbReference>
<evidence type="ECO:0000259" key="1">
    <source>
        <dbReference type="Pfam" id="PF08241"/>
    </source>
</evidence>